<evidence type="ECO:0000256" key="6">
    <source>
        <dbReference type="ARBA" id="ARBA00022989"/>
    </source>
</evidence>
<dbReference type="Pfam" id="PF02487">
    <property type="entry name" value="CLN3"/>
    <property type="match status" value="1"/>
</dbReference>
<reference evidence="9 10" key="1">
    <citation type="submission" date="2017-10" db="EMBL/GenBank/DDBJ databases">
        <title>A novel species of cold-tolerant Malassezia isolated from bats.</title>
        <authorList>
            <person name="Lorch J.M."/>
            <person name="Palmer J.M."/>
            <person name="Vanderwolf K.J."/>
            <person name="Schmidt K.Z."/>
            <person name="Verant M.L."/>
            <person name="Weller T.J."/>
            <person name="Blehert D.S."/>
        </authorList>
    </citation>
    <scope>NUCLEOTIDE SEQUENCE [LARGE SCALE GENOMIC DNA]</scope>
    <source>
        <strain evidence="9 10">NWHC:44797-103</strain>
    </source>
</reference>
<keyword evidence="3" id="KW-0813">Transport</keyword>
<proteinExistence type="inferred from homology"/>
<evidence type="ECO:0000313" key="9">
    <source>
        <dbReference type="EMBL" id="PKI84396.1"/>
    </source>
</evidence>
<feature type="transmembrane region" description="Helical" evidence="8">
    <location>
        <begin position="133"/>
        <end position="153"/>
    </location>
</feature>
<evidence type="ECO:0000256" key="8">
    <source>
        <dbReference type="RuleBase" id="RU361113"/>
    </source>
</evidence>
<dbReference type="OrthoDB" id="5965864at2759"/>
<dbReference type="SUPFAM" id="SSF103473">
    <property type="entry name" value="MFS general substrate transporter"/>
    <property type="match status" value="1"/>
</dbReference>
<dbReference type="InterPro" id="IPR036259">
    <property type="entry name" value="MFS_trans_sf"/>
</dbReference>
<protein>
    <recommendedName>
        <fullName evidence="8">Protein BTN</fullName>
    </recommendedName>
</protein>
<feature type="transmembrane region" description="Helical" evidence="8">
    <location>
        <begin position="192"/>
        <end position="214"/>
    </location>
</feature>
<keyword evidence="5" id="KW-0029">Amino-acid transport</keyword>
<gene>
    <name evidence="9" type="primary">BTN1</name>
    <name evidence="9" type="ORF">MVES_001467</name>
</gene>
<feature type="transmembrane region" description="Helical" evidence="8">
    <location>
        <begin position="45"/>
        <end position="67"/>
    </location>
</feature>
<dbReference type="Gene3D" id="1.20.1250.20">
    <property type="entry name" value="MFS general substrate transporter like domains"/>
    <property type="match status" value="1"/>
</dbReference>
<evidence type="ECO:0000256" key="3">
    <source>
        <dbReference type="ARBA" id="ARBA00022448"/>
    </source>
</evidence>
<keyword evidence="6 8" id="KW-1133">Transmembrane helix</keyword>
<dbReference type="GO" id="GO:0006865">
    <property type="term" value="P:amino acid transport"/>
    <property type="evidence" value="ECO:0007669"/>
    <property type="project" value="UniProtKB-KW"/>
</dbReference>
<feature type="transmembrane region" description="Helical" evidence="8">
    <location>
        <begin position="275"/>
        <end position="292"/>
    </location>
</feature>
<evidence type="ECO:0000256" key="1">
    <source>
        <dbReference type="ARBA" id="ARBA00004127"/>
    </source>
</evidence>
<dbReference type="PANTHER" id="PTHR10981:SF0">
    <property type="entry name" value="BATTENIN"/>
    <property type="match status" value="1"/>
</dbReference>
<evidence type="ECO:0000256" key="7">
    <source>
        <dbReference type="ARBA" id="ARBA00023136"/>
    </source>
</evidence>
<dbReference type="EMBL" id="KZ454989">
    <property type="protein sequence ID" value="PKI84396.1"/>
    <property type="molecule type" value="Genomic_DNA"/>
</dbReference>
<comment type="subcellular location">
    <subcellularLocation>
        <location evidence="1">Endomembrane system</location>
        <topology evidence="1">Multi-pass membrane protein</topology>
    </subcellularLocation>
    <subcellularLocation>
        <location evidence="8">Vacuole membrane</location>
        <topology evidence="8">Multi-pass membrane protein</topology>
    </subcellularLocation>
</comment>
<sequence length="478" mass="52095">MDVPERGIPLMYLDGQRSAEYARTPGHDAPTPGHDARLRPFRMPLAIGFVLLGLLNNLPYVVILAAAQELLPPHTPTGLVTFVNIAPALLSKAIFPYFLKGEIQYTFRVWACVLLAIVGMLTIAMFSSLTLRLIGIGIASFGSGLGEVSYLQYSTRYPFATTMSAVGLFSSGTGAAGLLGALAWWLVRPLGIRTGIGLLSLLPLGMALAFFVILPAPHAWPKHSARRAEQDEAAQRLMDPDGVPAEDQDAETEAYRGARDGLSFAHKMRLLRPMLFPYVLPLVCVYFAEYTINQGVAPTLLYPVPSSAKHPLLAAVIHSLRDYYPLYQLIYQTFVFCSRSYTSVLQLPPIPKSWLWSPAIVQFTLLGLMVSESVFAWFRESIARSLVIVLVAVEGLAGGAAYVSVLGRIGGSAPDAEEEEDGPQLPAFLKTQEYEFRIGSVGLADTFGILCASIISIPFQIMLCNAQVARGRDLCTRI</sequence>
<feature type="transmembrane region" description="Helical" evidence="8">
    <location>
        <begin position="385"/>
        <end position="405"/>
    </location>
</feature>
<dbReference type="GO" id="GO:0051453">
    <property type="term" value="P:regulation of intracellular pH"/>
    <property type="evidence" value="ECO:0007669"/>
    <property type="project" value="TreeGrafter"/>
</dbReference>
<name>A0A2N1JCX5_9BASI</name>
<dbReference type="GO" id="GO:0012505">
    <property type="term" value="C:endomembrane system"/>
    <property type="evidence" value="ECO:0007669"/>
    <property type="project" value="UniProtKB-SubCell"/>
</dbReference>
<feature type="transmembrane region" description="Helical" evidence="8">
    <location>
        <begin position="165"/>
        <end position="186"/>
    </location>
</feature>
<dbReference type="AlphaFoldDB" id="A0A2N1JCX5"/>
<dbReference type="GO" id="GO:0005774">
    <property type="term" value="C:vacuolar membrane"/>
    <property type="evidence" value="ECO:0007669"/>
    <property type="project" value="UniProtKB-SubCell"/>
</dbReference>
<dbReference type="InterPro" id="IPR003492">
    <property type="entry name" value="Battenin_disease_Cln3"/>
</dbReference>
<comment type="similarity">
    <text evidence="2 8">Belongs to the battenin family.</text>
</comment>
<accession>A0A2N1JCX5</accession>
<evidence type="ECO:0000256" key="2">
    <source>
        <dbReference type="ARBA" id="ARBA00007467"/>
    </source>
</evidence>
<feature type="transmembrane region" description="Helical" evidence="8">
    <location>
        <begin position="354"/>
        <end position="378"/>
    </location>
</feature>
<organism evidence="9 10">
    <name type="scientific">Malassezia vespertilionis</name>
    <dbReference type="NCBI Taxonomy" id="2020962"/>
    <lineage>
        <taxon>Eukaryota</taxon>
        <taxon>Fungi</taxon>
        <taxon>Dikarya</taxon>
        <taxon>Basidiomycota</taxon>
        <taxon>Ustilaginomycotina</taxon>
        <taxon>Malasseziomycetes</taxon>
        <taxon>Malasseziales</taxon>
        <taxon>Malasseziaceae</taxon>
        <taxon>Malassezia</taxon>
    </lineage>
</organism>
<feature type="transmembrane region" description="Helical" evidence="8">
    <location>
        <begin position="106"/>
        <end position="127"/>
    </location>
</feature>
<keyword evidence="10" id="KW-1185">Reference proteome</keyword>
<keyword evidence="4 8" id="KW-0812">Transmembrane</keyword>
<feature type="transmembrane region" description="Helical" evidence="8">
    <location>
        <begin position="79"/>
        <end position="99"/>
    </location>
</feature>
<evidence type="ECO:0000313" key="10">
    <source>
        <dbReference type="Proteomes" id="UP000232875"/>
    </source>
</evidence>
<keyword evidence="7 8" id="KW-0472">Membrane</keyword>
<feature type="transmembrane region" description="Helical" evidence="8">
    <location>
        <begin position="447"/>
        <end position="468"/>
    </location>
</feature>
<evidence type="ECO:0000256" key="4">
    <source>
        <dbReference type="ARBA" id="ARBA00022692"/>
    </source>
</evidence>
<keyword evidence="8" id="KW-0926">Vacuole</keyword>
<dbReference type="STRING" id="2020962.A0A2N1JCX5"/>
<dbReference type="PRINTS" id="PR01315">
    <property type="entry name" value="BATTENIN"/>
</dbReference>
<evidence type="ECO:0000256" key="5">
    <source>
        <dbReference type="ARBA" id="ARBA00022970"/>
    </source>
</evidence>
<dbReference type="Proteomes" id="UP000232875">
    <property type="component" value="Unassembled WGS sequence"/>
</dbReference>
<dbReference type="PANTHER" id="PTHR10981">
    <property type="entry name" value="BATTENIN"/>
    <property type="match status" value="1"/>
</dbReference>